<organism evidence="1 2">
    <name type="scientific">Sphingobacterium tenebrionis</name>
    <dbReference type="NCBI Taxonomy" id="3111775"/>
    <lineage>
        <taxon>Bacteria</taxon>
        <taxon>Pseudomonadati</taxon>
        <taxon>Bacteroidota</taxon>
        <taxon>Sphingobacteriia</taxon>
        <taxon>Sphingobacteriales</taxon>
        <taxon>Sphingobacteriaceae</taxon>
        <taxon>Sphingobacterium</taxon>
    </lineage>
</organism>
<name>A0ABU8I2C2_9SPHI</name>
<dbReference type="Proteomes" id="UP001363035">
    <property type="component" value="Unassembled WGS sequence"/>
</dbReference>
<accession>A0ABU8I2C2</accession>
<comment type="caution">
    <text evidence="1">The sequence shown here is derived from an EMBL/GenBank/DDBJ whole genome shotgun (WGS) entry which is preliminary data.</text>
</comment>
<dbReference type="Gene3D" id="2.60.40.10">
    <property type="entry name" value="Immunoglobulins"/>
    <property type="match status" value="1"/>
</dbReference>
<dbReference type="SUPFAM" id="SSF49299">
    <property type="entry name" value="PKD domain"/>
    <property type="match status" value="1"/>
</dbReference>
<protein>
    <recommendedName>
        <fullName evidence="3">Glucan endo-1,3-beta-D-glucosidase</fullName>
    </recommendedName>
</protein>
<dbReference type="EMBL" id="JAYLLN010000004">
    <property type="protein sequence ID" value="MEI5983881.1"/>
    <property type="molecule type" value="Genomic_DNA"/>
</dbReference>
<sequence>MRKNFLIAMICFLGLYSCKEETFTFGNIDTPSTPQLQLDIKGKDATHPNGDGSGEVSLTVNADHAFTYRVDFADGSNPITSTTNSFQHAYKHVGVETFKVKVIAYGRAGVSSETTQEITVQRDFIPNPELVAMLTAGSSKTWALDSLASGHLGVGPSDGMEPIWWAAPPLDKKGLGIYDDEYTFTASGSFTHKTNGSIFGNKDFLRDFDNTLTGGGDFTLLGPKAADYSEAFGYDGSETTEFIVFSKLGFVGNYMGSHRYQILKRTDTEMQLRTIGRDGLAWYVKLKAK</sequence>
<dbReference type="PROSITE" id="PS51257">
    <property type="entry name" value="PROKAR_LIPOPROTEIN"/>
    <property type="match status" value="1"/>
</dbReference>
<dbReference type="RefSeq" id="WP_134776794.1">
    <property type="nucleotide sequence ID" value="NZ_JAYLLN010000004.1"/>
</dbReference>
<evidence type="ECO:0008006" key="3">
    <source>
        <dbReference type="Google" id="ProtNLM"/>
    </source>
</evidence>
<proteinExistence type="predicted"/>
<dbReference type="InterPro" id="IPR013783">
    <property type="entry name" value="Ig-like_fold"/>
</dbReference>
<evidence type="ECO:0000313" key="1">
    <source>
        <dbReference type="EMBL" id="MEI5983881.1"/>
    </source>
</evidence>
<gene>
    <name evidence="1" type="ORF">VJ786_03085</name>
</gene>
<evidence type="ECO:0000313" key="2">
    <source>
        <dbReference type="Proteomes" id="UP001363035"/>
    </source>
</evidence>
<reference evidence="1 2" key="1">
    <citation type="submission" date="2024-01" db="EMBL/GenBank/DDBJ databases">
        <title>Sphingobacterium tenebrionis sp. nov., a novel endophyte isolated from tenebrio molitor intestines.</title>
        <authorList>
            <person name="Zhang C."/>
        </authorList>
    </citation>
    <scope>NUCLEOTIDE SEQUENCE [LARGE SCALE GENOMIC DNA]</scope>
    <source>
        <strain evidence="1 2">PU5-4</strain>
    </source>
</reference>
<dbReference type="InterPro" id="IPR035986">
    <property type="entry name" value="PKD_dom_sf"/>
</dbReference>
<keyword evidence="2" id="KW-1185">Reference proteome</keyword>